<comment type="caution">
    <text evidence="1">The sequence shown here is derived from an EMBL/GenBank/DDBJ whole genome shotgun (WGS) entry which is preliminary data.</text>
</comment>
<protein>
    <recommendedName>
        <fullName evidence="3">Phage tail assembly protein</fullName>
    </recommendedName>
</protein>
<evidence type="ECO:0000313" key="1">
    <source>
        <dbReference type="EMBL" id="SIT50438.1"/>
    </source>
</evidence>
<dbReference type="EMBL" id="CYGY02000083">
    <property type="protein sequence ID" value="SIT50438.1"/>
    <property type="molecule type" value="Genomic_DNA"/>
</dbReference>
<dbReference type="InterPro" id="IPR019289">
    <property type="entry name" value="Phage_tail_E/E"/>
</dbReference>
<dbReference type="Pfam" id="PF10109">
    <property type="entry name" value="Phage_TAC_7"/>
    <property type="match status" value="1"/>
</dbReference>
<sequence length="90" mass="9794">MEDQKIITLDNPIKVGDIEVTSLTLREPTAGELERATLKDRPISVTLDLLAMVAGVPRSIVEKLPSRKLKEASQFISGFTEDGPSTGETQ</sequence>
<evidence type="ECO:0008006" key="3">
    <source>
        <dbReference type="Google" id="ProtNLM"/>
    </source>
</evidence>
<gene>
    <name evidence="1" type="ORF">BN2476_830009</name>
</gene>
<dbReference type="Proteomes" id="UP000195569">
    <property type="component" value="Unassembled WGS sequence"/>
</dbReference>
<keyword evidence="2" id="KW-1185">Reference proteome</keyword>
<proteinExistence type="predicted"/>
<dbReference type="RefSeq" id="WP_087739138.1">
    <property type="nucleotide sequence ID" value="NZ_CYGY02000083.1"/>
</dbReference>
<accession>A0A1N7SSU6</accession>
<name>A0A1N7SSU6_9BURK</name>
<organism evidence="1 2">
    <name type="scientific">Paraburkholderia piptadeniae</name>
    <dbReference type="NCBI Taxonomy" id="1701573"/>
    <lineage>
        <taxon>Bacteria</taxon>
        <taxon>Pseudomonadati</taxon>
        <taxon>Pseudomonadota</taxon>
        <taxon>Betaproteobacteria</taxon>
        <taxon>Burkholderiales</taxon>
        <taxon>Burkholderiaceae</taxon>
        <taxon>Paraburkholderia</taxon>
    </lineage>
</organism>
<dbReference type="AlphaFoldDB" id="A0A1N7SSU6"/>
<reference evidence="1" key="1">
    <citation type="submission" date="2016-12" db="EMBL/GenBank/DDBJ databases">
        <authorList>
            <person name="Moulin L."/>
        </authorList>
    </citation>
    <scope>NUCLEOTIDE SEQUENCE [LARGE SCALE GENOMIC DNA]</scope>
    <source>
        <strain evidence="1">STM 7183</strain>
    </source>
</reference>
<evidence type="ECO:0000313" key="2">
    <source>
        <dbReference type="Proteomes" id="UP000195569"/>
    </source>
</evidence>
<dbReference type="OrthoDB" id="7366507at2"/>